<dbReference type="Proteomes" id="UP000425916">
    <property type="component" value="Chromosome"/>
</dbReference>
<evidence type="ECO:0000313" key="3">
    <source>
        <dbReference type="Proteomes" id="UP000425916"/>
    </source>
</evidence>
<dbReference type="SUPFAM" id="SSF51726">
    <property type="entry name" value="UROD/MetE-like"/>
    <property type="match status" value="1"/>
</dbReference>
<dbReference type="InterPro" id="IPR052024">
    <property type="entry name" value="Methanogen_methyltrans"/>
</dbReference>
<organism evidence="2 3">
    <name type="scientific">Neomoorella glycerini</name>
    <dbReference type="NCBI Taxonomy" id="55779"/>
    <lineage>
        <taxon>Bacteria</taxon>
        <taxon>Bacillati</taxon>
        <taxon>Bacillota</taxon>
        <taxon>Clostridia</taxon>
        <taxon>Neomoorellales</taxon>
        <taxon>Neomoorellaceae</taxon>
        <taxon>Neomoorella</taxon>
    </lineage>
</organism>
<dbReference type="Pfam" id="PF01208">
    <property type="entry name" value="URO-D"/>
    <property type="match status" value="1"/>
</dbReference>
<reference evidence="2 3" key="1">
    <citation type="submission" date="2019-11" db="EMBL/GenBank/DDBJ databases">
        <title>Genome sequence of Moorella glycerini DSM11254.</title>
        <authorList>
            <person name="Poehlein A."/>
            <person name="Boeer T."/>
            <person name="Daniel R."/>
        </authorList>
    </citation>
    <scope>NUCLEOTIDE SEQUENCE [LARGE SCALE GENOMIC DNA]</scope>
    <source>
        <strain evidence="2 3">DSM 11254</strain>
    </source>
</reference>
<evidence type="ECO:0000259" key="1">
    <source>
        <dbReference type="Pfam" id="PF01208"/>
    </source>
</evidence>
<dbReference type="RefSeq" id="WP_156273723.1">
    <property type="nucleotide sequence ID" value="NZ_CP046244.1"/>
</dbReference>
<dbReference type="EC" id="4.1.1.37" evidence="2"/>
<name>A0A6I5ZSS0_9FIRM</name>
<evidence type="ECO:0000313" key="2">
    <source>
        <dbReference type="EMBL" id="QGP92769.1"/>
    </source>
</evidence>
<dbReference type="InterPro" id="IPR038071">
    <property type="entry name" value="UROD/MetE-like_sf"/>
</dbReference>
<dbReference type="GO" id="GO:0006779">
    <property type="term" value="P:porphyrin-containing compound biosynthetic process"/>
    <property type="evidence" value="ECO:0007669"/>
    <property type="project" value="InterPro"/>
</dbReference>
<feature type="domain" description="Uroporphyrinogen decarboxylase (URO-D)" evidence="1">
    <location>
        <begin position="6"/>
        <end position="346"/>
    </location>
</feature>
<dbReference type="AlphaFoldDB" id="A0A6I5ZSS0"/>
<dbReference type="PANTHER" id="PTHR47099">
    <property type="entry name" value="METHYLCOBAMIDE:COM METHYLTRANSFERASE MTBA"/>
    <property type="match status" value="1"/>
</dbReference>
<sequence length="357" mass="40840">MMNAYETALRALRFEEVDYVPVVLPLVGAIYARLAGIPDEEYYADPVTMLDAQIWFYEQLPDVFTFPGIWPDFGAVAELGGMGAKIVFSKDAPPYLHDPILNDVKDIASFQPPDPQKAEFTARNLEYLKYFCQNLPDKLRKKYGFLDGHLFCGGPGEIAALILGYEKFFYGIYDFPELIHELLRKVTDFIKAYLQAQMEIVGSPKRIYVWDHLPGMLNYQIYAEFVHPYLYEVFEFVKEAEIRLYHNENNYPHLLDLISEIPCNVCHIGPKHNLLQTKTRLKKCVMGNLHPIVDLLQASEEELRHRCKTMIKTAGQGGGLWLSTAGGMAPETTIEKIKIIIDVANETYVRGITGYRR</sequence>
<dbReference type="CDD" id="cd03465">
    <property type="entry name" value="URO-D_like"/>
    <property type="match status" value="1"/>
</dbReference>
<proteinExistence type="predicted"/>
<protein>
    <submittedName>
        <fullName evidence="2">Uroporphyrinogen decarboxylase</fullName>
        <ecNumber evidence="2">4.1.1.37</ecNumber>
    </submittedName>
</protein>
<dbReference type="PANTHER" id="PTHR47099:SF1">
    <property type="entry name" value="METHYLCOBAMIDE:COM METHYLTRANSFERASE MTBA"/>
    <property type="match status" value="1"/>
</dbReference>
<keyword evidence="2" id="KW-0456">Lyase</keyword>
<dbReference type="EMBL" id="CP046244">
    <property type="protein sequence ID" value="QGP92769.1"/>
    <property type="molecule type" value="Genomic_DNA"/>
</dbReference>
<dbReference type="OrthoDB" id="9780425at2"/>
<accession>A0A6I5ZSS0</accession>
<dbReference type="InterPro" id="IPR000257">
    <property type="entry name" value="Uroporphyrinogen_deCOase"/>
</dbReference>
<dbReference type="GO" id="GO:0004853">
    <property type="term" value="F:uroporphyrinogen decarboxylase activity"/>
    <property type="evidence" value="ECO:0007669"/>
    <property type="project" value="UniProtKB-EC"/>
</dbReference>
<gene>
    <name evidence="2" type="primary">hemE_8</name>
    <name evidence="2" type="ORF">MGLY_21590</name>
</gene>
<dbReference type="Gene3D" id="3.20.20.210">
    <property type="match status" value="1"/>
</dbReference>
<keyword evidence="3" id="KW-1185">Reference proteome</keyword>